<feature type="non-terminal residue" evidence="1">
    <location>
        <position position="128"/>
    </location>
</feature>
<sequence length="128" mass="13147">MHASRLSSFGIGHELAERAAAGLDAAAQSRTGADDVAPAQLAGRTLDHHQIVARQPGAAAGHVVAPHFLAALDIEDRVRKALRLAHPLARDAVLRLARSQAGERLGDLGLIAIGGPLRHRGIGGTGSG</sequence>
<comment type="caution">
    <text evidence="1">The sequence shown here is derived from an EMBL/GenBank/DDBJ whole genome shotgun (WGS) entry which is preliminary data.</text>
</comment>
<gene>
    <name evidence="1" type="ORF">QU38_02420</name>
</gene>
<dbReference type="Proteomes" id="UP000032274">
    <property type="component" value="Unassembled WGS sequence"/>
</dbReference>
<evidence type="ECO:0000313" key="1">
    <source>
        <dbReference type="EMBL" id="KIU01232.1"/>
    </source>
</evidence>
<evidence type="ECO:0000313" key="2">
    <source>
        <dbReference type="Proteomes" id="UP000032274"/>
    </source>
</evidence>
<reference evidence="1 2" key="1">
    <citation type="submission" date="2015-01" db="EMBL/GenBank/DDBJ databases">
        <title>Characterization of Swiss Staphylococcus aureus strains involved in food poisoning.</title>
        <authorList>
            <person name="Crovadore J."/>
            <person name="Chablais R."/>
            <person name="Tonacini J."/>
            <person name="Schnyder B."/>
            <person name="Lefort F."/>
        </authorList>
    </citation>
    <scope>NUCLEOTIDE SEQUENCE [LARGE SCALE GENOMIC DNA]</scope>
    <source>
        <strain evidence="1 2">SA-120</strain>
    </source>
</reference>
<proteinExistence type="predicted"/>
<accession>A0AA40JQ07</accession>
<protein>
    <submittedName>
        <fullName evidence="1">Uncharacterized protein</fullName>
    </submittedName>
</protein>
<dbReference type="AlphaFoldDB" id="A0AA40JQ07"/>
<dbReference type="EMBL" id="JXIG01000516">
    <property type="protein sequence ID" value="KIU01232.1"/>
    <property type="molecule type" value="Genomic_DNA"/>
</dbReference>
<name>A0AA40JQ07_STAAU</name>
<organism evidence="1 2">
    <name type="scientific">Staphylococcus aureus</name>
    <dbReference type="NCBI Taxonomy" id="1280"/>
    <lineage>
        <taxon>Bacteria</taxon>
        <taxon>Bacillati</taxon>
        <taxon>Bacillota</taxon>
        <taxon>Bacilli</taxon>
        <taxon>Bacillales</taxon>
        <taxon>Staphylococcaceae</taxon>
        <taxon>Staphylococcus</taxon>
    </lineage>
</organism>